<sequence length="267" mass="28215">MTARGRAQPTVADDDALPATATAAPPPVASAPATTTAAPSCIPHRLLTDVQLTEYSTHCREVGAVATWIVSSAKYGNGVHQLRDDNAQTFWQSDGALPHTVRVEFPKLTAVHAVAICLSFASDESYTPAKVSIRAGTHENDVAEVAVLDMVQPNGWVLQTLMDDTVTTPSPAPSSSGAPGEESSSSSNILQKPLDMRTASLAISKADSVTTLARHILSLAPIYCTVLLVLIPENHQQGRDTHVRGVKVFGAPLPSTDKLFGGFESLR</sequence>
<dbReference type="InterPro" id="IPR004939">
    <property type="entry name" value="APC_su10/DOC_dom"/>
</dbReference>
<evidence type="ECO:0000256" key="5">
    <source>
        <dbReference type="ARBA" id="ARBA00023306"/>
    </source>
</evidence>
<reference evidence="9" key="1">
    <citation type="submission" date="2015-09" db="EMBL/GenBank/DDBJ databases">
        <authorList>
            <consortium name="Pathogen Informatics"/>
        </authorList>
    </citation>
    <scope>NUCLEOTIDE SEQUENCE [LARGE SCALE GENOMIC DNA]</scope>
    <source>
        <strain evidence="9">Lake Konstanz</strain>
    </source>
</reference>
<dbReference type="GO" id="GO:0005680">
    <property type="term" value="C:anaphase-promoting complex"/>
    <property type="evidence" value="ECO:0007669"/>
    <property type="project" value="InterPro"/>
</dbReference>
<dbReference type="Gene3D" id="2.60.120.260">
    <property type="entry name" value="Galactose-binding domain-like"/>
    <property type="match status" value="1"/>
</dbReference>
<dbReference type="PANTHER" id="PTHR12936">
    <property type="entry name" value="ANAPHASE-PROMOTING COMPLEX 10"/>
    <property type="match status" value="1"/>
</dbReference>
<evidence type="ECO:0000256" key="6">
    <source>
        <dbReference type="SAM" id="MobiDB-lite"/>
    </source>
</evidence>
<dbReference type="GO" id="GO:0051301">
    <property type="term" value="P:cell division"/>
    <property type="evidence" value="ECO:0007669"/>
    <property type="project" value="UniProtKB-KW"/>
</dbReference>
<name>A0A0S4JNN0_BODSA</name>
<feature type="compositionally biased region" description="Low complexity" evidence="6">
    <location>
        <begin position="173"/>
        <end position="187"/>
    </location>
</feature>
<feature type="region of interest" description="Disordered" evidence="6">
    <location>
        <begin position="1"/>
        <end position="36"/>
    </location>
</feature>
<dbReference type="VEuPathDB" id="TriTrypDB:BSAL_35270"/>
<dbReference type="InterPro" id="IPR008979">
    <property type="entry name" value="Galactose-bd-like_sf"/>
</dbReference>
<dbReference type="CDD" id="cd08366">
    <property type="entry name" value="APC10"/>
    <property type="match status" value="1"/>
</dbReference>
<dbReference type="EMBL" id="CYKH01001996">
    <property type="protein sequence ID" value="CUG92043.1"/>
    <property type="molecule type" value="Genomic_DNA"/>
</dbReference>
<evidence type="ECO:0000313" key="9">
    <source>
        <dbReference type="Proteomes" id="UP000051952"/>
    </source>
</evidence>
<dbReference type="OMA" id="IDIYICE"/>
<organism evidence="8 9">
    <name type="scientific">Bodo saltans</name>
    <name type="common">Flagellated protozoan</name>
    <dbReference type="NCBI Taxonomy" id="75058"/>
    <lineage>
        <taxon>Eukaryota</taxon>
        <taxon>Discoba</taxon>
        <taxon>Euglenozoa</taxon>
        <taxon>Kinetoplastea</taxon>
        <taxon>Metakinetoplastina</taxon>
        <taxon>Eubodonida</taxon>
        <taxon>Bodonidae</taxon>
        <taxon>Bodo</taxon>
    </lineage>
</organism>
<evidence type="ECO:0000256" key="1">
    <source>
        <dbReference type="ARBA" id="ARBA00006762"/>
    </source>
</evidence>
<feature type="region of interest" description="Disordered" evidence="6">
    <location>
        <begin position="164"/>
        <end position="188"/>
    </location>
</feature>
<comment type="similarity">
    <text evidence="1">Belongs to the APC10 family.</text>
</comment>
<evidence type="ECO:0000259" key="7">
    <source>
        <dbReference type="PROSITE" id="PS51284"/>
    </source>
</evidence>
<dbReference type="PROSITE" id="PS51284">
    <property type="entry name" value="DOC"/>
    <property type="match status" value="1"/>
</dbReference>
<keyword evidence="5" id="KW-0131">Cell cycle</keyword>
<dbReference type="PANTHER" id="PTHR12936:SF0">
    <property type="entry name" value="ANAPHASE-PROMOTING COMPLEX SUBUNIT 10"/>
    <property type="match status" value="1"/>
</dbReference>
<dbReference type="SUPFAM" id="SSF49785">
    <property type="entry name" value="Galactose-binding domain-like"/>
    <property type="match status" value="1"/>
</dbReference>
<dbReference type="GO" id="GO:0031145">
    <property type="term" value="P:anaphase-promoting complex-dependent catabolic process"/>
    <property type="evidence" value="ECO:0007669"/>
    <property type="project" value="InterPro"/>
</dbReference>
<dbReference type="OrthoDB" id="24948at2759"/>
<evidence type="ECO:0000256" key="2">
    <source>
        <dbReference type="ARBA" id="ARBA00022618"/>
    </source>
</evidence>
<keyword evidence="2" id="KW-0132">Cell division</keyword>
<accession>A0A0S4JNN0</accession>
<keyword evidence="3" id="KW-0498">Mitosis</keyword>
<evidence type="ECO:0000256" key="3">
    <source>
        <dbReference type="ARBA" id="ARBA00022776"/>
    </source>
</evidence>
<dbReference type="InterPro" id="IPR016901">
    <property type="entry name" value="APC10/Doc1"/>
</dbReference>
<protein>
    <submittedName>
        <fullName evidence="8">Anaphase-promoting complex subunit 10, putative</fullName>
    </submittedName>
</protein>
<evidence type="ECO:0000313" key="8">
    <source>
        <dbReference type="EMBL" id="CUG92043.1"/>
    </source>
</evidence>
<proteinExistence type="inferred from homology"/>
<keyword evidence="4" id="KW-0833">Ubl conjugation pathway</keyword>
<dbReference type="AlphaFoldDB" id="A0A0S4JNN0"/>
<dbReference type="SMART" id="SM01337">
    <property type="entry name" value="APC10"/>
    <property type="match status" value="1"/>
</dbReference>
<dbReference type="GO" id="GO:0070979">
    <property type="term" value="P:protein K11-linked ubiquitination"/>
    <property type="evidence" value="ECO:0007669"/>
    <property type="project" value="TreeGrafter"/>
</dbReference>
<keyword evidence="9" id="KW-1185">Reference proteome</keyword>
<dbReference type="Proteomes" id="UP000051952">
    <property type="component" value="Unassembled WGS sequence"/>
</dbReference>
<feature type="domain" description="DOC" evidence="7">
    <location>
        <begin position="38"/>
        <end position="267"/>
    </location>
</feature>
<gene>
    <name evidence="8" type="ORF">BSAL_35270</name>
</gene>
<dbReference type="Pfam" id="PF03256">
    <property type="entry name" value="ANAPC10"/>
    <property type="match status" value="1"/>
</dbReference>
<evidence type="ECO:0000256" key="4">
    <source>
        <dbReference type="ARBA" id="ARBA00022786"/>
    </source>
</evidence>